<dbReference type="EnsemblMetazoa" id="ENSAATROPT005877">
    <property type="protein sequence ID" value="ENSAATROPP005371"/>
    <property type="gene ID" value="ENSAATROPG004753"/>
</dbReference>
<name>A0AAG5D2H1_ANOAO</name>
<dbReference type="SUPFAM" id="SSF53098">
    <property type="entry name" value="Ribonuclease H-like"/>
    <property type="match status" value="1"/>
</dbReference>
<dbReference type="AlphaFoldDB" id="A0AAG5D2H1"/>
<evidence type="ECO:0000313" key="3">
    <source>
        <dbReference type="EnsemblMetazoa" id="ENSAATROPP005371"/>
    </source>
</evidence>
<evidence type="ECO:0000259" key="1">
    <source>
        <dbReference type="Pfam" id="PF05699"/>
    </source>
</evidence>
<reference evidence="3" key="1">
    <citation type="submission" date="2024-04" db="UniProtKB">
        <authorList>
            <consortium name="EnsemblMetazoa"/>
        </authorList>
    </citation>
    <scope>IDENTIFICATION</scope>
    <source>
        <strain evidence="3">EBRO</strain>
    </source>
</reference>
<organism evidence="3 4">
    <name type="scientific">Anopheles atroparvus</name>
    <name type="common">European mosquito</name>
    <dbReference type="NCBI Taxonomy" id="41427"/>
    <lineage>
        <taxon>Eukaryota</taxon>
        <taxon>Metazoa</taxon>
        <taxon>Ecdysozoa</taxon>
        <taxon>Arthropoda</taxon>
        <taxon>Hexapoda</taxon>
        <taxon>Insecta</taxon>
        <taxon>Pterygota</taxon>
        <taxon>Neoptera</taxon>
        <taxon>Endopterygota</taxon>
        <taxon>Diptera</taxon>
        <taxon>Nematocera</taxon>
        <taxon>Culicoidea</taxon>
        <taxon>Culicidae</taxon>
        <taxon>Anophelinae</taxon>
        <taxon>Anopheles</taxon>
    </lineage>
</organism>
<evidence type="ECO:0008006" key="5">
    <source>
        <dbReference type="Google" id="ProtNLM"/>
    </source>
</evidence>
<dbReference type="PANTHER" id="PTHR45913">
    <property type="entry name" value="EPM2A-INTERACTING PROTEIN 1"/>
    <property type="match status" value="1"/>
</dbReference>
<dbReference type="InterPro" id="IPR012337">
    <property type="entry name" value="RNaseH-like_sf"/>
</dbReference>
<dbReference type="Proteomes" id="UP000075880">
    <property type="component" value="Unassembled WGS sequence"/>
</dbReference>
<proteinExistence type="predicted"/>
<feature type="domain" description="SPIN-DOC-like zinc-finger" evidence="2">
    <location>
        <begin position="17"/>
        <end position="74"/>
    </location>
</feature>
<dbReference type="PANTHER" id="PTHR45913:SF21">
    <property type="entry name" value="DUF4371 DOMAIN-CONTAINING PROTEIN"/>
    <property type="match status" value="1"/>
</dbReference>
<feature type="domain" description="HAT C-terminal dimerisation" evidence="1">
    <location>
        <begin position="507"/>
        <end position="576"/>
    </location>
</feature>
<dbReference type="Pfam" id="PF18658">
    <property type="entry name" value="zf-C2H2_12"/>
    <property type="match status" value="1"/>
</dbReference>
<dbReference type="InterPro" id="IPR040647">
    <property type="entry name" value="SPIN-DOC_Znf-C2H2"/>
</dbReference>
<dbReference type="GO" id="GO:0046983">
    <property type="term" value="F:protein dimerization activity"/>
    <property type="evidence" value="ECO:0007669"/>
    <property type="project" value="InterPro"/>
</dbReference>
<dbReference type="Pfam" id="PF05699">
    <property type="entry name" value="Dimer_Tnp_hAT"/>
    <property type="match status" value="1"/>
</dbReference>
<protein>
    <recommendedName>
        <fullName evidence="5">SPIN-DOC-like zinc-finger domain-containing protein</fullName>
    </recommendedName>
</protein>
<sequence>MSKKRKIDLENRVFNPTWSVQYFVSEFNGKITCLLCNDVVAICKEYNIRRHYQTKHESKYSHLSETERVQKFEAMNRSVSAQRNLFVNIKSENESITKTSLRIAHLIAKHGKPFTDSELIKSCLVMAAEELCPEKKKLFETIPLSARTTVRRIEEISNDIEVQLKQKVSKFQWFSLTIDESTDVTDTAQLLIFIRGVNSEFEITEELLSMRSLHDRTTGEDIFKEVEISMKNFNLHWDKLKSVTTDGAKNMCGTGKGLIGNIFNVCKELNCPNPIAIHCIIHQQVLCAKNTNVVSVVEVVSSMVNFIRSRGLNHRQFRQFLREIQSDYTDIPYHTAVRWLSNGEVLLRFFKLRQEIAAFLKEKKYPQQEVLSNEEWLWKLAFVTDIVGYLNKFNLKLQGETKLICELYSTVKTYRQKFELFKTQVELNNFDHFTCCKSLQVSLTTPFPNNFASEILIDLNKQLQQRFADLDKNSKNLLFFQNPFNCVVNEIPSELQLEIIELKNDETLKNKFNNMDLVSFYKILPEVDYSHLKSFGRGFISIFGSTYSCEKTFSKMKYVKSQYRSSLTDDHLQSVLIAGGTKIEPRYDKIIAGQK</sequence>
<evidence type="ECO:0000313" key="4">
    <source>
        <dbReference type="Proteomes" id="UP000075880"/>
    </source>
</evidence>
<accession>A0AAG5D2H1</accession>
<evidence type="ECO:0000259" key="2">
    <source>
        <dbReference type="Pfam" id="PF18658"/>
    </source>
</evidence>
<keyword evidence="4" id="KW-1185">Reference proteome</keyword>
<dbReference type="InterPro" id="IPR008906">
    <property type="entry name" value="HATC_C_dom"/>
</dbReference>